<keyword evidence="5" id="KW-1185">Reference proteome</keyword>
<keyword evidence="2" id="KW-0472">Membrane</keyword>
<dbReference type="Proteomes" id="UP000070501">
    <property type="component" value="Unassembled WGS sequence"/>
</dbReference>
<feature type="compositionally biased region" description="Polar residues" evidence="1">
    <location>
        <begin position="1"/>
        <end position="10"/>
    </location>
</feature>
<protein>
    <recommendedName>
        <fullName evidence="3">DUF7820 domain-containing protein</fullName>
    </recommendedName>
</protein>
<feature type="compositionally biased region" description="Polar residues" evidence="1">
    <location>
        <begin position="110"/>
        <end position="125"/>
    </location>
</feature>
<evidence type="ECO:0000259" key="3">
    <source>
        <dbReference type="Pfam" id="PF25130"/>
    </source>
</evidence>
<evidence type="ECO:0000256" key="1">
    <source>
        <dbReference type="SAM" id="MobiDB-lite"/>
    </source>
</evidence>
<feature type="region of interest" description="Disordered" evidence="1">
    <location>
        <begin position="1"/>
        <end position="145"/>
    </location>
</feature>
<feature type="compositionally biased region" description="Low complexity" evidence="1">
    <location>
        <begin position="598"/>
        <end position="616"/>
    </location>
</feature>
<evidence type="ECO:0000313" key="5">
    <source>
        <dbReference type="Proteomes" id="UP000070501"/>
    </source>
</evidence>
<feature type="compositionally biased region" description="Basic and acidic residues" evidence="1">
    <location>
        <begin position="78"/>
        <end position="94"/>
    </location>
</feature>
<feature type="compositionally biased region" description="Basic and acidic residues" evidence="1">
    <location>
        <begin position="635"/>
        <end position="655"/>
    </location>
</feature>
<organism evidence="4 5">
    <name type="scientific">Microdochium bolleyi</name>
    <dbReference type="NCBI Taxonomy" id="196109"/>
    <lineage>
        <taxon>Eukaryota</taxon>
        <taxon>Fungi</taxon>
        <taxon>Dikarya</taxon>
        <taxon>Ascomycota</taxon>
        <taxon>Pezizomycotina</taxon>
        <taxon>Sordariomycetes</taxon>
        <taxon>Xylariomycetidae</taxon>
        <taxon>Xylariales</taxon>
        <taxon>Microdochiaceae</taxon>
        <taxon>Microdochium</taxon>
    </lineage>
</organism>
<dbReference type="PANTHER" id="PTHR42078">
    <property type="entry name" value="GLUCAN 1, 4-ALPHA-GLUCOSIDASE"/>
    <property type="match status" value="1"/>
</dbReference>
<feature type="region of interest" description="Disordered" evidence="1">
    <location>
        <begin position="533"/>
        <end position="562"/>
    </location>
</feature>
<dbReference type="AlphaFoldDB" id="A0A136IN02"/>
<evidence type="ECO:0000256" key="2">
    <source>
        <dbReference type="SAM" id="Phobius"/>
    </source>
</evidence>
<feature type="domain" description="DUF7820" evidence="3">
    <location>
        <begin position="401"/>
        <end position="792"/>
    </location>
</feature>
<feature type="region of interest" description="Disordered" evidence="1">
    <location>
        <begin position="285"/>
        <end position="328"/>
    </location>
</feature>
<dbReference type="EMBL" id="KQ964269">
    <property type="protein sequence ID" value="KXJ86301.1"/>
    <property type="molecule type" value="Genomic_DNA"/>
</dbReference>
<dbReference type="Pfam" id="PF25130">
    <property type="entry name" value="DUF7820"/>
    <property type="match status" value="1"/>
</dbReference>
<keyword evidence="2" id="KW-0812">Transmembrane</keyword>
<sequence length="794" mass="84628">MPDRISSSSGADPAQERPPLRESSTLSLHFDDDGEDFALAAMGISDSYRPSPAPTSSYRPAPVHADTSTPARVSSVAKDPRRHDSFTLRHDGPNSHDGSSTSAHTESSSPLLTRTSTGSTISASPFISPEDPYEGPRGPSHPYQMYPQNVRLARTASLATTSTAPISEQSYNGPRGPTHPYAMYPQNTVSEPSNAGGHSPAAVPATVGFPGSADTYQRRIGPDGEDAADLIGPDGHTEQLPPYTRYPDEAYHRKALGLAVPAAQPPAQAPALQAIPPVQPIPGAGGIGIATRNPEFSSTEDLGNAVSPLSRQSVRSFSSEPSQHEVNIAAMDTANEKGTPRGWKQTAKKRVWGVVPCWAVALAVLILVMMSVVIGAVIGTVVGFNTKNAEQNPSPSLSYPCDFTPLSSVPPGLPPLITGDHGLPLMLSNTASQCVTNTTQSQAWNCDLIYSQLSINITAEPDQPATEAYSINFGWNSSLTMQSGVYTYGMQPPNLKNESLQLVTDLYQDQRGPAWFFQTEHVKTVIIPEELLSPSQPLTKRGDRFSNGPPPFGDDGFPQRKSTAVHGDRPWICFWHKTVIETFIYVTQNNSLKAISSSNASSISSGSSTATPSTVSLPPGNNGPFGPSAPTGFHGYDDSLKMDTDNIDDEARRDSASQPSLLNRSPTPASDRLAAPSYSNMPRPGNKTPHPNVIKIIERRVPANEDLGYCRLFEIKSPGAPATPVLVDGKSIDIYLDETFPAGPKKGSRARDIVESYLSERGSESPGSASEPGSGSGAPSGTEMSDCGCMWWLN</sequence>
<evidence type="ECO:0000313" key="4">
    <source>
        <dbReference type="EMBL" id="KXJ86301.1"/>
    </source>
</evidence>
<feature type="transmembrane region" description="Helical" evidence="2">
    <location>
        <begin position="351"/>
        <end position="384"/>
    </location>
</feature>
<feature type="compositionally biased region" description="Polar residues" evidence="1">
    <location>
        <begin position="294"/>
        <end position="325"/>
    </location>
</feature>
<proteinExistence type="predicted"/>
<dbReference type="PANTHER" id="PTHR42078:SF1">
    <property type="entry name" value="GLUCAN 1, 4-ALPHA-GLUCOSIDASE"/>
    <property type="match status" value="1"/>
</dbReference>
<accession>A0A136IN02</accession>
<dbReference type="InterPro" id="IPR056722">
    <property type="entry name" value="DUF7820"/>
</dbReference>
<feature type="region of interest" description="Disordered" evidence="1">
    <location>
        <begin position="758"/>
        <end position="787"/>
    </location>
</feature>
<feature type="compositionally biased region" description="Low complexity" evidence="1">
    <location>
        <begin position="99"/>
        <end position="109"/>
    </location>
</feature>
<name>A0A136IN02_9PEZI</name>
<dbReference type="InParanoid" id="A0A136IN02"/>
<feature type="region of interest" description="Disordered" evidence="1">
    <location>
        <begin position="162"/>
        <end position="244"/>
    </location>
</feature>
<gene>
    <name evidence="4" type="ORF">Micbo1qcDRAFT_168635</name>
</gene>
<feature type="region of interest" description="Disordered" evidence="1">
    <location>
        <begin position="598"/>
        <end position="691"/>
    </location>
</feature>
<feature type="compositionally biased region" description="Polar residues" evidence="1">
    <location>
        <begin position="656"/>
        <end position="668"/>
    </location>
</feature>
<keyword evidence="2" id="KW-1133">Transmembrane helix</keyword>
<feature type="compositionally biased region" description="Low complexity" evidence="1">
    <location>
        <begin position="764"/>
        <end position="781"/>
    </location>
</feature>
<dbReference type="STRING" id="196109.A0A136IN02"/>
<dbReference type="OrthoDB" id="5384459at2759"/>
<reference evidence="5" key="1">
    <citation type="submission" date="2016-02" db="EMBL/GenBank/DDBJ databases">
        <title>Draft genome sequence of Microdochium bolleyi, a fungal endophyte of beachgrass.</title>
        <authorList>
            <consortium name="DOE Joint Genome Institute"/>
            <person name="David A.S."/>
            <person name="May G."/>
            <person name="Haridas S."/>
            <person name="Lim J."/>
            <person name="Wang M."/>
            <person name="Labutti K."/>
            <person name="Lipzen A."/>
            <person name="Barry K."/>
            <person name="Grigoriev I.V."/>
        </authorList>
    </citation>
    <scope>NUCLEOTIDE SEQUENCE [LARGE SCALE GENOMIC DNA]</scope>
    <source>
        <strain evidence="5">J235TASD1</strain>
    </source>
</reference>